<feature type="domain" description="Type 4 fimbrial biogenesis protein PilX N-terminal" evidence="1">
    <location>
        <begin position="12"/>
        <end position="61"/>
    </location>
</feature>
<keyword evidence="3" id="KW-1185">Reference proteome</keyword>
<dbReference type="Proteomes" id="UP000198749">
    <property type="component" value="Unassembled WGS sequence"/>
</dbReference>
<dbReference type="OrthoDB" id="6120643at2"/>
<dbReference type="AlphaFoldDB" id="A0A1H9LMP2"/>
<sequence>MISLRGVYKGQRGAALVVALILLLMMTLIASTAIQSNLLQSRMTANLQDQAVAFEASETALLYAEEWLASLKAEPELTDYDGWSSGDTEFVFDSRSSSSSSATLKDQLEKLSTVDDWVARAKPASDFNSNKIARVYEQPKVSLELVQLTPDDKTLGYVYGEGSGVATFRQLSRSTGVTGNSEVVLVSEYRKRFR</sequence>
<evidence type="ECO:0000313" key="3">
    <source>
        <dbReference type="Proteomes" id="UP000198749"/>
    </source>
</evidence>
<accession>A0A1H9LMP2</accession>
<organism evidence="2 3">
    <name type="scientific">Amphritea atlantica</name>
    <dbReference type="NCBI Taxonomy" id="355243"/>
    <lineage>
        <taxon>Bacteria</taxon>
        <taxon>Pseudomonadati</taxon>
        <taxon>Pseudomonadota</taxon>
        <taxon>Gammaproteobacteria</taxon>
        <taxon>Oceanospirillales</taxon>
        <taxon>Oceanospirillaceae</taxon>
        <taxon>Amphritea</taxon>
    </lineage>
</organism>
<dbReference type="EMBL" id="FOGB01000018">
    <property type="protein sequence ID" value="SER12680.1"/>
    <property type="molecule type" value="Genomic_DNA"/>
</dbReference>
<dbReference type="Pfam" id="PF14341">
    <property type="entry name" value="PilX_N"/>
    <property type="match status" value="1"/>
</dbReference>
<dbReference type="STRING" id="355243.SAMN03080615_04006"/>
<dbReference type="RefSeq" id="WP_091361762.1">
    <property type="nucleotide sequence ID" value="NZ_AP025284.1"/>
</dbReference>
<proteinExistence type="predicted"/>
<reference evidence="3" key="1">
    <citation type="submission" date="2016-10" db="EMBL/GenBank/DDBJ databases">
        <authorList>
            <person name="Varghese N."/>
            <person name="Submissions S."/>
        </authorList>
    </citation>
    <scope>NUCLEOTIDE SEQUENCE [LARGE SCALE GENOMIC DNA]</scope>
    <source>
        <strain evidence="3">DSM 18887</strain>
    </source>
</reference>
<gene>
    <name evidence="2" type="ORF">SAMN03080615_04006</name>
</gene>
<dbReference type="InterPro" id="IPR025746">
    <property type="entry name" value="PilX_N_dom"/>
</dbReference>
<evidence type="ECO:0000259" key="1">
    <source>
        <dbReference type="Pfam" id="PF14341"/>
    </source>
</evidence>
<protein>
    <submittedName>
        <fullName evidence="2">Type IV pilus assembly protein PilX</fullName>
    </submittedName>
</protein>
<name>A0A1H9LMP2_9GAMM</name>
<evidence type="ECO:0000313" key="2">
    <source>
        <dbReference type="EMBL" id="SER12680.1"/>
    </source>
</evidence>